<keyword evidence="4" id="KW-0788">Thiol protease</keyword>
<dbReference type="EMBL" id="FNUD01000002">
    <property type="protein sequence ID" value="SEF06933.1"/>
    <property type="molecule type" value="Genomic_DNA"/>
</dbReference>
<dbReference type="PATRIC" id="fig|882211.3.peg.1866"/>
<dbReference type="GO" id="GO:0006508">
    <property type="term" value="P:proteolysis"/>
    <property type="evidence" value="ECO:0007669"/>
    <property type="project" value="UniProtKB-KW"/>
</dbReference>
<feature type="domain" description="NlpC/P60" evidence="6">
    <location>
        <begin position="41"/>
        <end position="166"/>
    </location>
</feature>
<dbReference type="SUPFAM" id="SSF54001">
    <property type="entry name" value="Cysteine proteinases"/>
    <property type="match status" value="1"/>
</dbReference>
<keyword evidence="2" id="KW-0645">Protease</keyword>
<dbReference type="InterPro" id="IPR038765">
    <property type="entry name" value="Papain-like_cys_pep_sf"/>
</dbReference>
<dbReference type="PANTHER" id="PTHR47053">
    <property type="entry name" value="MUREIN DD-ENDOPEPTIDASE MEPH-RELATED"/>
    <property type="match status" value="1"/>
</dbReference>
<keyword evidence="8" id="KW-1185">Reference proteome</keyword>
<keyword evidence="3 7" id="KW-0378">Hydrolase</keyword>
<dbReference type="AlphaFoldDB" id="A0A0J6GE81"/>
<evidence type="ECO:0000256" key="3">
    <source>
        <dbReference type="ARBA" id="ARBA00022801"/>
    </source>
</evidence>
<dbReference type="InterPro" id="IPR051202">
    <property type="entry name" value="Peptidase_C40"/>
</dbReference>
<dbReference type="InterPro" id="IPR000064">
    <property type="entry name" value="NLP_P60_dom"/>
</dbReference>
<evidence type="ECO:0000313" key="7">
    <source>
        <dbReference type="EMBL" id="SEF06933.1"/>
    </source>
</evidence>
<accession>A0A0J6GE81</accession>
<dbReference type="GO" id="GO:0008234">
    <property type="term" value="F:cysteine-type peptidase activity"/>
    <property type="evidence" value="ECO:0007669"/>
    <property type="project" value="UniProtKB-KW"/>
</dbReference>
<proteinExistence type="inferred from homology"/>
<keyword evidence="5" id="KW-0732">Signal</keyword>
<dbReference type="PROSITE" id="PS51935">
    <property type="entry name" value="NLPC_P60"/>
    <property type="match status" value="1"/>
</dbReference>
<evidence type="ECO:0000256" key="4">
    <source>
        <dbReference type="ARBA" id="ARBA00022807"/>
    </source>
</evidence>
<feature type="signal peptide" evidence="5">
    <location>
        <begin position="1"/>
        <end position="21"/>
    </location>
</feature>
<dbReference type="PANTHER" id="PTHR47053:SF1">
    <property type="entry name" value="MUREIN DD-ENDOPEPTIDASE MEPH-RELATED"/>
    <property type="match status" value="1"/>
</dbReference>
<dbReference type="Gene3D" id="3.90.1720.10">
    <property type="entry name" value="endopeptidase domain like (from Nostoc punctiforme)"/>
    <property type="match status" value="1"/>
</dbReference>
<evidence type="ECO:0000256" key="2">
    <source>
        <dbReference type="ARBA" id="ARBA00022670"/>
    </source>
</evidence>
<feature type="chain" id="PRO_5009777240" evidence="5">
    <location>
        <begin position="22"/>
        <end position="166"/>
    </location>
</feature>
<dbReference type="OrthoDB" id="9807055at2"/>
<evidence type="ECO:0000313" key="8">
    <source>
        <dbReference type="Proteomes" id="UP000183613"/>
    </source>
</evidence>
<dbReference type="Proteomes" id="UP000183613">
    <property type="component" value="Unassembled WGS sequence"/>
</dbReference>
<protein>
    <submittedName>
        <fullName evidence="7">Cell wall-associated hydrolase, NlpC family</fullName>
    </submittedName>
</protein>
<comment type="similarity">
    <text evidence="1">Belongs to the peptidase C40 family.</text>
</comment>
<gene>
    <name evidence="7" type="ORF">SAMN04489800_4260</name>
</gene>
<comment type="caution">
    <text evidence="7">The sequence shown here is derived from an EMBL/GenBank/DDBJ whole genome shotgun (WGS) entry which is preliminary data.</text>
</comment>
<dbReference type="RefSeq" id="WP_053069539.1">
    <property type="nucleotide sequence ID" value="NZ_FNUD01000002.1"/>
</dbReference>
<organism evidence="7 8">
    <name type="scientific">Pseudomonas deceptionensis</name>
    <dbReference type="NCBI Taxonomy" id="882211"/>
    <lineage>
        <taxon>Bacteria</taxon>
        <taxon>Pseudomonadati</taxon>
        <taxon>Pseudomonadota</taxon>
        <taxon>Gammaproteobacteria</taxon>
        <taxon>Pseudomonadales</taxon>
        <taxon>Pseudomonadaceae</taxon>
        <taxon>Pseudomonas</taxon>
    </lineage>
</organism>
<evidence type="ECO:0000259" key="6">
    <source>
        <dbReference type="PROSITE" id="PS51935"/>
    </source>
</evidence>
<name>A0A0J6GE81_PSEDM</name>
<sequence length="166" mass="18529">MSKFISLILFLAFAGCGLATASEARQPYSSAIQKAHAASSPLHVRKVINHAHTLLGIPYLWGGMSKEKGFDCSGMLVYLFKQEANIHLPRTTADMLKAKKLPVARHALKPGDAVFFRTQGSVRSNHVGLYIGDNRFIHAPRKGKTIRIDSLENAYWKKNYTTARRF</sequence>
<reference evidence="7" key="1">
    <citation type="submission" date="2016-10" db="EMBL/GenBank/DDBJ databases">
        <authorList>
            <person name="Varghese N."/>
            <person name="Submissions S."/>
        </authorList>
    </citation>
    <scope>NUCLEOTIDE SEQUENCE [LARGE SCALE GENOMIC DNA]</scope>
    <source>
        <strain evidence="7">LMG 25555</strain>
    </source>
</reference>
<dbReference type="PROSITE" id="PS51257">
    <property type="entry name" value="PROKAR_LIPOPROTEIN"/>
    <property type="match status" value="1"/>
</dbReference>
<evidence type="ECO:0000256" key="5">
    <source>
        <dbReference type="SAM" id="SignalP"/>
    </source>
</evidence>
<evidence type="ECO:0000256" key="1">
    <source>
        <dbReference type="ARBA" id="ARBA00007074"/>
    </source>
</evidence>
<dbReference type="Pfam" id="PF00877">
    <property type="entry name" value="NLPC_P60"/>
    <property type="match status" value="1"/>
</dbReference>